<proteinExistence type="predicted"/>
<dbReference type="GO" id="GO:0016020">
    <property type="term" value="C:membrane"/>
    <property type="evidence" value="ECO:0007669"/>
    <property type="project" value="UniProtKB-SubCell"/>
</dbReference>
<sequence>MAKLVNSKSRFLSLLRYANHRDKTYLVIGSIFAAGAGVISPINVLIFRDVVNNFTSDAFSYVGTRTSVGYFVVIGFVMLAATFMQAFLLSVGASRLRRRLHYLCFESLLQKDPSWYENRSAADIGTVIENQVKLVEMGVGLKLGEFIQNTCGLLAGVIVAFTEGWKLSLVASALLPFVLLFFGMFGFIVNRLLLVEKLAYSEAAVTSMEAFKFVRTVYGFGTEKEEVKRYSSQLRNPEIAGIQRSVIVSSSEDCVLH</sequence>
<dbReference type="InterPro" id="IPR039421">
    <property type="entry name" value="Type_1_exporter"/>
</dbReference>
<evidence type="ECO:0000313" key="8">
    <source>
        <dbReference type="Proteomes" id="UP000272942"/>
    </source>
</evidence>
<name>A0A183ARZ1_9TREM</name>
<keyword evidence="2 5" id="KW-0812">Transmembrane</keyword>
<keyword evidence="4 5" id="KW-0472">Membrane</keyword>
<dbReference type="AlphaFoldDB" id="A0A183ARZ1"/>
<evidence type="ECO:0000313" key="7">
    <source>
        <dbReference type="EMBL" id="VDP85857.1"/>
    </source>
</evidence>
<keyword evidence="8" id="KW-1185">Reference proteome</keyword>
<dbReference type="GO" id="GO:0140359">
    <property type="term" value="F:ABC-type transporter activity"/>
    <property type="evidence" value="ECO:0007669"/>
    <property type="project" value="InterPro"/>
</dbReference>
<dbReference type="OrthoDB" id="6500128at2759"/>
<dbReference type="SUPFAM" id="SSF90123">
    <property type="entry name" value="ABC transporter transmembrane region"/>
    <property type="match status" value="1"/>
</dbReference>
<evidence type="ECO:0000313" key="9">
    <source>
        <dbReference type="WBParaSite" id="ECPE_0000975701-mRNA-1"/>
    </source>
</evidence>
<dbReference type="Pfam" id="PF00664">
    <property type="entry name" value="ABC_membrane"/>
    <property type="match status" value="1"/>
</dbReference>
<evidence type="ECO:0000256" key="2">
    <source>
        <dbReference type="ARBA" id="ARBA00022692"/>
    </source>
</evidence>
<organism evidence="9">
    <name type="scientific">Echinostoma caproni</name>
    <dbReference type="NCBI Taxonomy" id="27848"/>
    <lineage>
        <taxon>Eukaryota</taxon>
        <taxon>Metazoa</taxon>
        <taxon>Spiralia</taxon>
        <taxon>Lophotrochozoa</taxon>
        <taxon>Platyhelminthes</taxon>
        <taxon>Trematoda</taxon>
        <taxon>Digenea</taxon>
        <taxon>Plagiorchiida</taxon>
        <taxon>Echinostomata</taxon>
        <taxon>Echinostomatoidea</taxon>
        <taxon>Echinostomatidae</taxon>
        <taxon>Echinostoma</taxon>
    </lineage>
</organism>
<feature type="transmembrane region" description="Helical" evidence="5">
    <location>
        <begin position="25"/>
        <end position="47"/>
    </location>
</feature>
<evidence type="ECO:0000256" key="5">
    <source>
        <dbReference type="SAM" id="Phobius"/>
    </source>
</evidence>
<dbReference type="InterPro" id="IPR011527">
    <property type="entry name" value="ABC1_TM_dom"/>
</dbReference>
<keyword evidence="3 5" id="KW-1133">Transmembrane helix</keyword>
<comment type="subcellular location">
    <subcellularLocation>
        <location evidence="1">Membrane</location>
        <topology evidence="1">Multi-pass membrane protein</topology>
    </subcellularLocation>
</comment>
<evidence type="ECO:0000259" key="6">
    <source>
        <dbReference type="PROSITE" id="PS50929"/>
    </source>
</evidence>
<dbReference type="WBParaSite" id="ECPE_0000975701-mRNA-1">
    <property type="protein sequence ID" value="ECPE_0000975701-mRNA-1"/>
    <property type="gene ID" value="ECPE_0000975701"/>
</dbReference>
<dbReference type="InterPro" id="IPR036640">
    <property type="entry name" value="ABC1_TM_sf"/>
</dbReference>
<feature type="domain" description="ABC transmembrane type-1" evidence="6">
    <location>
        <begin position="27"/>
        <end position="249"/>
    </location>
</feature>
<dbReference type="PANTHER" id="PTHR43394">
    <property type="entry name" value="ATP-DEPENDENT PERMEASE MDL1, MITOCHONDRIAL"/>
    <property type="match status" value="1"/>
</dbReference>
<evidence type="ECO:0000256" key="3">
    <source>
        <dbReference type="ARBA" id="ARBA00022989"/>
    </source>
</evidence>
<dbReference type="PROSITE" id="PS50929">
    <property type="entry name" value="ABC_TM1F"/>
    <property type="match status" value="1"/>
</dbReference>
<evidence type="ECO:0000256" key="4">
    <source>
        <dbReference type="ARBA" id="ARBA00023136"/>
    </source>
</evidence>
<dbReference type="Gene3D" id="1.20.1560.10">
    <property type="entry name" value="ABC transporter type 1, transmembrane domain"/>
    <property type="match status" value="1"/>
</dbReference>
<reference evidence="9" key="1">
    <citation type="submission" date="2016-06" db="UniProtKB">
        <authorList>
            <consortium name="WormBaseParasite"/>
        </authorList>
    </citation>
    <scope>IDENTIFICATION</scope>
</reference>
<dbReference type="EMBL" id="UZAN01047863">
    <property type="protein sequence ID" value="VDP85857.1"/>
    <property type="molecule type" value="Genomic_DNA"/>
</dbReference>
<dbReference type="CDD" id="cd18577">
    <property type="entry name" value="ABC_6TM_Pgp_ABCB1_D1_like"/>
    <property type="match status" value="1"/>
</dbReference>
<feature type="transmembrane region" description="Helical" evidence="5">
    <location>
        <begin position="67"/>
        <end position="89"/>
    </location>
</feature>
<dbReference type="GO" id="GO:0005524">
    <property type="term" value="F:ATP binding"/>
    <property type="evidence" value="ECO:0007669"/>
    <property type="project" value="InterPro"/>
</dbReference>
<reference evidence="7 8" key="2">
    <citation type="submission" date="2018-11" db="EMBL/GenBank/DDBJ databases">
        <authorList>
            <consortium name="Pathogen Informatics"/>
        </authorList>
    </citation>
    <scope>NUCLEOTIDE SEQUENCE [LARGE SCALE GENOMIC DNA]</scope>
    <source>
        <strain evidence="7 8">Egypt</strain>
    </source>
</reference>
<evidence type="ECO:0000256" key="1">
    <source>
        <dbReference type="ARBA" id="ARBA00004141"/>
    </source>
</evidence>
<feature type="transmembrane region" description="Helical" evidence="5">
    <location>
        <begin position="167"/>
        <end position="189"/>
    </location>
</feature>
<dbReference type="Proteomes" id="UP000272942">
    <property type="component" value="Unassembled WGS sequence"/>
</dbReference>
<gene>
    <name evidence="7" type="ORF">ECPE_LOCUS9726</name>
</gene>
<protein>
    <submittedName>
        <fullName evidence="9">ABC transmembrane type-1 domain-containing protein</fullName>
    </submittedName>
</protein>
<accession>A0A183ARZ1</accession>